<evidence type="ECO:0000313" key="11">
    <source>
        <dbReference type="Proteomes" id="UP000472263"/>
    </source>
</evidence>
<dbReference type="SUPFAM" id="SSF52047">
    <property type="entry name" value="RNI-like"/>
    <property type="match status" value="1"/>
</dbReference>
<comment type="similarity">
    <text evidence="6">Belongs to the RNA1 family.</text>
</comment>
<keyword evidence="5" id="KW-0539">Nucleus</keyword>
<reference evidence="10" key="3">
    <citation type="submission" date="2025-09" db="UniProtKB">
        <authorList>
            <consortium name="Ensembl"/>
        </authorList>
    </citation>
    <scope>IDENTIFICATION</scope>
</reference>
<protein>
    <recommendedName>
        <fullName evidence="7">Ran GTPase-activating protein 1</fullName>
    </recommendedName>
</protein>
<organism evidence="10 11">
    <name type="scientific">Myripristis murdjan</name>
    <name type="common">pinecone soldierfish</name>
    <dbReference type="NCBI Taxonomy" id="586833"/>
    <lineage>
        <taxon>Eukaryota</taxon>
        <taxon>Metazoa</taxon>
        <taxon>Chordata</taxon>
        <taxon>Craniata</taxon>
        <taxon>Vertebrata</taxon>
        <taxon>Euteleostomi</taxon>
        <taxon>Actinopterygii</taxon>
        <taxon>Neopterygii</taxon>
        <taxon>Teleostei</taxon>
        <taxon>Neoteleostei</taxon>
        <taxon>Acanthomorphata</taxon>
        <taxon>Holocentriformes</taxon>
        <taxon>Holocentridae</taxon>
        <taxon>Myripristis</taxon>
    </lineage>
</organism>
<feature type="compositionally biased region" description="Acidic residues" evidence="8">
    <location>
        <begin position="358"/>
        <end position="384"/>
    </location>
</feature>
<keyword evidence="3" id="KW-0433">Leucine-rich repeat</keyword>
<evidence type="ECO:0000256" key="3">
    <source>
        <dbReference type="ARBA" id="ARBA00022614"/>
    </source>
</evidence>
<evidence type="ECO:0000256" key="5">
    <source>
        <dbReference type="ARBA" id="ARBA00023242"/>
    </source>
</evidence>
<evidence type="ECO:0000259" key="9">
    <source>
        <dbReference type="Pfam" id="PF07834"/>
    </source>
</evidence>
<dbReference type="Gene3D" id="3.80.10.10">
    <property type="entry name" value="Ribonuclease Inhibitor"/>
    <property type="match status" value="1"/>
</dbReference>
<evidence type="ECO:0000256" key="4">
    <source>
        <dbReference type="ARBA" id="ARBA00022737"/>
    </source>
</evidence>
<dbReference type="Ensembl" id="ENSMMDT00005003869.1">
    <property type="protein sequence ID" value="ENSMMDP00005003773.1"/>
    <property type="gene ID" value="ENSMMDG00005002100.1"/>
</dbReference>
<name>A0A667WQE0_9TELE</name>
<feature type="domain" description="Ran-GTPase activating protein 1 C-terminal" evidence="9">
    <location>
        <begin position="370"/>
        <end position="528"/>
    </location>
</feature>
<dbReference type="GO" id="GO:0005634">
    <property type="term" value="C:nucleus"/>
    <property type="evidence" value="ECO:0007669"/>
    <property type="project" value="UniProtKB-SubCell"/>
</dbReference>
<dbReference type="AlphaFoldDB" id="A0A667WQE0"/>
<dbReference type="Proteomes" id="UP000472263">
    <property type="component" value="Chromosome 8"/>
</dbReference>
<gene>
    <name evidence="10" type="primary">RANGAP1</name>
    <name evidence="10" type="synonym">rangap1a</name>
</gene>
<accession>A0A667WQE0</accession>
<evidence type="ECO:0000313" key="10">
    <source>
        <dbReference type="Ensembl" id="ENSMMDP00005003773.1"/>
    </source>
</evidence>
<dbReference type="GO" id="GO:0005096">
    <property type="term" value="F:GTPase activator activity"/>
    <property type="evidence" value="ECO:0007669"/>
    <property type="project" value="UniProtKB-KW"/>
</dbReference>
<dbReference type="FunFam" id="3.80.10.10:FF:000142">
    <property type="entry name" value="Ran GTPase activating protein 1"/>
    <property type="match status" value="1"/>
</dbReference>
<dbReference type="SUPFAM" id="SSF69099">
    <property type="entry name" value="Ran-GTPase activating protein 1 (RanGAP1), C-terminal domain"/>
    <property type="match status" value="1"/>
</dbReference>
<comment type="subcellular location">
    <subcellularLocation>
        <location evidence="1">Nucleus</location>
    </subcellularLocation>
</comment>
<proteinExistence type="inferred from homology"/>
<dbReference type="CDD" id="cd00116">
    <property type="entry name" value="LRR_RI"/>
    <property type="match status" value="1"/>
</dbReference>
<dbReference type="InterPro" id="IPR027038">
    <property type="entry name" value="RanGap"/>
</dbReference>
<dbReference type="GO" id="GO:0048471">
    <property type="term" value="C:perinuclear region of cytoplasm"/>
    <property type="evidence" value="ECO:0007669"/>
    <property type="project" value="TreeGrafter"/>
</dbReference>
<reference evidence="10" key="1">
    <citation type="submission" date="2019-06" db="EMBL/GenBank/DDBJ databases">
        <authorList>
            <consortium name="Wellcome Sanger Institute Data Sharing"/>
        </authorList>
    </citation>
    <scope>NUCLEOTIDE SEQUENCE [LARGE SCALE GENOMIC DNA]</scope>
</reference>
<dbReference type="InterPro" id="IPR036720">
    <property type="entry name" value="RanGAP1_C_sf"/>
</dbReference>
<dbReference type="InterPro" id="IPR009109">
    <property type="entry name" value="Ran_GTPase_activating_1_C"/>
</dbReference>
<dbReference type="SMART" id="SM00368">
    <property type="entry name" value="LRR_RI"/>
    <property type="match status" value="8"/>
</dbReference>
<dbReference type="GO" id="GO:0005829">
    <property type="term" value="C:cytosol"/>
    <property type="evidence" value="ECO:0007669"/>
    <property type="project" value="TreeGrafter"/>
</dbReference>
<reference evidence="10" key="2">
    <citation type="submission" date="2025-08" db="UniProtKB">
        <authorList>
            <consortium name="Ensembl"/>
        </authorList>
    </citation>
    <scope>IDENTIFICATION</scope>
</reference>
<evidence type="ECO:0000256" key="7">
    <source>
        <dbReference type="ARBA" id="ARBA00074239"/>
    </source>
</evidence>
<dbReference type="PANTHER" id="PTHR24113">
    <property type="entry name" value="RAN GTPASE-ACTIVATING PROTEIN 1"/>
    <property type="match status" value="1"/>
</dbReference>
<dbReference type="GO" id="GO:0007165">
    <property type="term" value="P:signal transduction"/>
    <property type="evidence" value="ECO:0007669"/>
    <property type="project" value="InterPro"/>
</dbReference>
<sequence length="528" mass="56826">MATDIVAQLADCLAKTGVEEGELSYKGQGRKLDTAQSVEEIVKEIQDFQGLQALRLEGNTVGVEAAQAIAKALETKNEFKCCYWSDMFTGRLRSEIPPALNSLGDALLTAGARLTVLDLSDNAFGPDGVKAIEKLLKSSACHTLQELRLNNCGMGIGGGKILAASLIECHKKSSAEGAPLSLKLFIAGRNRLENDGATALAQAFQLMGSLEEVHMPQNGINHAGVTALATAMQHNADLRVLNLNDNTFTKKGAIAMAQALKHLRNIQVINFGDCLVRSEGAMAIAETVSDGLPILKELNLSFGEITEEAAVALARAVKGKAQLEKLDLNGNSLGEQGCQAVKDVMSDMNMGDFLGSLSDDEGEPEDDDEEEEDDEEEDEDEEEVSTPPSTPRPPDVSSFLSFPSPDKLLKLGAKRALLIEQHVDVADAMKTAEAFLKISSVYKEENEDVKNAVLDSIDAILKKAFAAPSFQGYSFVSSLLVLLGLIKSEDKVKPVLVVPGHLQALEHIVRQDYFPKESVAVLEAFMSR</sequence>
<dbReference type="InterPro" id="IPR001611">
    <property type="entry name" value="Leu-rich_rpt"/>
</dbReference>
<keyword evidence="11" id="KW-1185">Reference proteome</keyword>
<evidence type="ECO:0000256" key="2">
    <source>
        <dbReference type="ARBA" id="ARBA00022468"/>
    </source>
</evidence>
<dbReference type="Gene3D" id="1.25.40.200">
    <property type="entry name" value="Ran-GTPase activating protein 1, C-terminal domain"/>
    <property type="match status" value="1"/>
</dbReference>
<keyword evidence="4" id="KW-0677">Repeat</keyword>
<dbReference type="Pfam" id="PF07834">
    <property type="entry name" value="RanGAP1_C"/>
    <property type="match status" value="1"/>
</dbReference>
<keyword evidence="2" id="KW-0343">GTPase activation</keyword>
<evidence type="ECO:0000256" key="6">
    <source>
        <dbReference type="ARBA" id="ARBA00060740"/>
    </source>
</evidence>
<evidence type="ECO:0000256" key="1">
    <source>
        <dbReference type="ARBA" id="ARBA00004123"/>
    </source>
</evidence>
<evidence type="ECO:0000256" key="8">
    <source>
        <dbReference type="SAM" id="MobiDB-lite"/>
    </source>
</evidence>
<feature type="region of interest" description="Disordered" evidence="8">
    <location>
        <begin position="351"/>
        <end position="399"/>
    </location>
</feature>
<dbReference type="GO" id="GO:0006913">
    <property type="term" value="P:nucleocytoplasmic transport"/>
    <property type="evidence" value="ECO:0007669"/>
    <property type="project" value="TreeGrafter"/>
</dbReference>
<dbReference type="GeneTree" id="ENSGT00440000039203"/>
<dbReference type="Pfam" id="PF13516">
    <property type="entry name" value="LRR_6"/>
    <property type="match status" value="3"/>
</dbReference>
<dbReference type="PANTHER" id="PTHR24113:SF12">
    <property type="entry name" value="RAN GTPASE-ACTIVATING PROTEIN 1"/>
    <property type="match status" value="1"/>
</dbReference>
<dbReference type="GO" id="GO:0031267">
    <property type="term" value="F:small GTPase binding"/>
    <property type="evidence" value="ECO:0007669"/>
    <property type="project" value="TreeGrafter"/>
</dbReference>
<dbReference type="InterPro" id="IPR032675">
    <property type="entry name" value="LRR_dom_sf"/>
</dbReference>